<dbReference type="PROSITE" id="PS50181">
    <property type="entry name" value="FBOX"/>
    <property type="match status" value="1"/>
</dbReference>
<feature type="domain" description="F-box" evidence="1">
    <location>
        <begin position="8"/>
        <end position="60"/>
    </location>
</feature>
<reference evidence="2 3" key="1">
    <citation type="journal article" date="2018" name="New Phytol.">
        <title>Phylogenomics of Endogonaceae and evolution of mycorrhizas within Mucoromycota.</title>
        <authorList>
            <person name="Chang Y."/>
            <person name="Desiro A."/>
            <person name="Na H."/>
            <person name="Sandor L."/>
            <person name="Lipzen A."/>
            <person name="Clum A."/>
            <person name="Barry K."/>
            <person name="Grigoriev I.V."/>
            <person name="Martin F.M."/>
            <person name="Stajich J.E."/>
            <person name="Smith M.E."/>
            <person name="Bonito G."/>
            <person name="Spatafora J.W."/>
        </authorList>
    </citation>
    <scope>NUCLEOTIDE SEQUENCE [LARGE SCALE GENOMIC DNA]</scope>
    <source>
        <strain evidence="2 3">GMNB39</strain>
    </source>
</reference>
<keyword evidence="3" id="KW-1185">Reference proteome</keyword>
<dbReference type="AlphaFoldDB" id="A0A433B9U8"/>
<dbReference type="InterPro" id="IPR001810">
    <property type="entry name" value="F-box_dom"/>
</dbReference>
<organism evidence="2 3">
    <name type="scientific">Jimgerdemannia flammicorona</name>
    <dbReference type="NCBI Taxonomy" id="994334"/>
    <lineage>
        <taxon>Eukaryota</taxon>
        <taxon>Fungi</taxon>
        <taxon>Fungi incertae sedis</taxon>
        <taxon>Mucoromycota</taxon>
        <taxon>Mucoromycotina</taxon>
        <taxon>Endogonomycetes</taxon>
        <taxon>Endogonales</taxon>
        <taxon>Endogonaceae</taxon>
        <taxon>Jimgerdemannia</taxon>
    </lineage>
</organism>
<sequence>MITQQVAKTGVSSLPAELLRHTISFLKAPQLWPLRLVDKRFYENVMEMAVQRVQDAFTKDGWVMKFEVSHIIDAQLSLLCNFRHIDPKNNIARFTFSGPTPNSGAVPTKPCTLLSRTLVLPSELPSFSISVAFVRVAPATGKIVRVIDGDEVTVNVSGDMTINETEGELSRLFGVKHQVGCIEMEVDVRCAMDKERELAVLMMGERGLLMIESANCRVFEFLGVGCRAEWVLDLLEEAHSDKMSQDERLQKSDRNT</sequence>
<name>A0A433B9U8_9FUNG</name>
<dbReference type="InterPro" id="IPR036047">
    <property type="entry name" value="F-box-like_dom_sf"/>
</dbReference>
<evidence type="ECO:0000313" key="3">
    <source>
        <dbReference type="Proteomes" id="UP000268093"/>
    </source>
</evidence>
<proteinExistence type="predicted"/>
<gene>
    <name evidence="2" type="ORF">BC936DRAFT_139471</name>
</gene>
<evidence type="ECO:0000313" key="2">
    <source>
        <dbReference type="EMBL" id="RUP17073.1"/>
    </source>
</evidence>
<comment type="caution">
    <text evidence="2">The sequence shown here is derived from an EMBL/GenBank/DDBJ whole genome shotgun (WGS) entry which is preliminary data.</text>
</comment>
<dbReference type="Proteomes" id="UP000268093">
    <property type="component" value="Unassembled WGS sequence"/>
</dbReference>
<evidence type="ECO:0000259" key="1">
    <source>
        <dbReference type="PROSITE" id="PS50181"/>
    </source>
</evidence>
<protein>
    <recommendedName>
        <fullName evidence="1">F-box domain-containing protein</fullName>
    </recommendedName>
</protein>
<dbReference type="SUPFAM" id="SSF81383">
    <property type="entry name" value="F-box domain"/>
    <property type="match status" value="1"/>
</dbReference>
<accession>A0A433B9U8</accession>
<dbReference type="EMBL" id="RBNI01015097">
    <property type="protein sequence ID" value="RUP17073.1"/>
    <property type="molecule type" value="Genomic_DNA"/>
</dbReference>
<dbReference type="OrthoDB" id="10532769at2759"/>